<evidence type="ECO:0000256" key="2">
    <source>
        <dbReference type="RuleBase" id="RU362080"/>
    </source>
</evidence>
<proteinExistence type="inferred from homology"/>
<sequence>MNTQWPLQDARNHLSDFVKRARNDGPQTITLHGEPAVVVLSVKQFRTLTRPNQTLSEFFANSPLREIDLEVERDRLFLLTSISPAHGEV</sequence>
<dbReference type="RefSeq" id="WP_215883099.1">
    <property type="nucleotide sequence ID" value="NZ_JAAOMP010000036.1"/>
</dbReference>
<dbReference type="EMBL" id="JAAOMP010000036">
    <property type="protein sequence ID" value="MBU2759384.1"/>
    <property type="molecule type" value="Genomic_DNA"/>
</dbReference>
<dbReference type="PANTHER" id="PTHR33713">
    <property type="entry name" value="ANTITOXIN YAFN-RELATED"/>
    <property type="match status" value="1"/>
</dbReference>
<comment type="similarity">
    <text evidence="1 2">Belongs to the phD/YefM antitoxin family.</text>
</comment>
<dbReference type="InterPro" id="IPR006442">
    <property type="entry name" value="Antitoxin_Phd/YefM"/>
</dbReference>
<comment type="caution">
    <text evidence="3">The sequence shown here is derived from an EMBL/GenBank/DDBJ whole genome shotgun (WGS) entry which is preliminary data.</text>
</comment>
<dbReference type="Proteomes" id="UP000755654">
    <property type="component" value="Unassembled WGS sequence"/>
</dbReference>
<name>A0ABS5ZW33_9PROT</name>
<dbReference type="InterPro" id="IPR051405">
    <property type="entry name" value="phD/YefM_antitoxin"/>
</dbReference>
<dbReference type="PANTHER" id="PTHR33713:SF9">
    <property type="entry name" value="ANTITOXIN"/>
    <property type="match status" value="1"/>
</dbReference>
<evidence type="ECO:0000313" key="4">
    <source>
        <dbReference type="Proteomes" id="UP000755654"/>
    </source>
</evidence>
<evidence type="ECO:0000313" key="3">
    <source>
        <dbReference type="EMBL" id="MBU2759384.1"/>
    </source>
</evidence>
<accession>A0ABS5ZW33</accession>
<gene>
    <name evidence="3" type="ORF">HAP95_04250</name>
</gene>
<evidence type="ECO:0000256" key="1">
    <source>
        <dbReference type="ARBA" id="ARBA00009981"/>
    </source>
</evidence>
<protein>
    <recommendedName>
        <fullName evidence="2">Antitoxin</fullName>
    </recommendedName>
</protein>
<reference evidence="3 4" key="1">
    <citation type="journal article" date="2021" name="ISME J.">
        <title>Genomic evolution of the class Acidithiobacillia: deep-branching Proteobacteria living in extreme acidic conditions.</title>
        <authorList>
            <person name="Moya-Beltran A."/>
            <person name="Beard S."/>
            <person name="Rojas-Villalobos C."/>
            <person name="Issotta F."/>
            <person name="Gallardo Y."/>
            <person name="Ulloa R."/>
            <person name="Giaveno A."/>
            <person name="Degli Esposti M."/>
            <person name="Johnson D.B."/>
            <person name="Quatrini R."/>
        </authorList>
    </citation>
    <scope>NUCLEOTIDE SEQUENCE [LARGE SCALE GENOMIC DNA]</scope>
    <source>
        <strain evidence="3 4">RW2</strain>
    </source>
</reference>
<dbReference type="SUPFAM" id="SSF143120">
    <property type="entry name" value="YefM-like"/>
    <property type="match status" value="1"/>
</dbReference>
<dbReference type="InterPro" id="IPR036165">
    <property type="entry name" value="YefM-like_sf"/>
</dbReference>
<dbReference type="Pfam" id="PF02604">
    <property type="entry name" value="PhdYeFM_antitox"/>
    <property type="match status" value="1"/>
</dbReference>
<keyword evidence="4" id="KW-1185">Reference proteome</keyword>
<organism evidence="3 4">
    <name type="scientific">Acidithiobacillus sulfurivorans</name>
    <dbReference type="NCBI Taxonomy" id="1958756"/>
    <lineage>
        <taxon>Bacteria</taxon>
        <taxon>Pseudomonadati</taxon>
        <taxon>Pseudomonadota</taxon>
        <taxon>Acidithiobacillia</taxon>
        <taxon>Acidithiobacillales</taxon>
        <taxon>Acidithiobacillaceae</taxon>
        <taxon>Acidithiobacillus</taxon>
    </lineage>
</organism>
<comment type="function">
    <text evidence="2">Antitoxin component of a type II toxin-antitoxin (TA) system.</text>
</comment>
<dbReference type="Gene3D" id="3.40.1620.10">
    <property type="entry name" value="YefM-like domain"/>
    <property type="match status" value="1"/>
</dbReference>
<dbReference type="NCBIfam" id="TIGR01552">
    <property type="entry name" value="phd_fam"/>
    <property type="match status" value="1"/>
</dbReference>